<evidence type="ECO:0000313" key="2">
    <source>
        <dbReference type="EMBL" id="KAK9701096.1"/>
    </source>
</evidence>
<reference evidence="2 3" key="1">
    <citation type="journal article" date="2024" name="BMC Genomics">
        <title>De novo assembly and annotation of Popillia japonica's genome with initial clues to its potential as an invasive pest.</title>
        <authorList>
            <person name="Cucini C."/>
            <person name="Boschi S."/>
            <person name="Funari R."/>
            <person name="Cardaioli E."/>
            <person name="Iannotti N."/>
            <person name="Marturano G."/>
            <person name="Paoli F."/>
            <person name="Bruttini M."/>
            <person name="Carapelli A."/>
            <person name="Frati F."/>
            <person name="Nardi F."/>
        </authorList>
    </citation>
    <scope>NUCLEOTIDE SEQUENCE [LARGE SCALE GENOMIC DNA]</scope>
    <source>
        <strain evidence="2">DMR45628</strain>
    </source>
</reference>
<dbReference type="EMBL" id="JASPKY010000422">
    <property type="protein sequence ID" value="KAK9701096.1"/>
    <property type="molecule type" value="Genomic_DNA"/>
</dbReference>
<evidence type="ECO:0000259" key="1">
    <source>
        <dbReference type="Pfam" id="PF20649"/>
    </source>
</evidence>
<feature type="domain" description="Conserved oligomeric Golgi complex subunit 5 helical" evidence="1">
    <location>
        <begin position="2"/>
        <end position="136"/>
    </location>
</feature>
<protein>
    <recommendedName>
        <fullName evidence="1">Conserved oligomeric Golgi complex subunit 5 helical domain-containing protein</fullName>
    </recommendedName>
</protein>
<sequence length="535" mass="59722">MGMLITSLESAINIALSECRESLKTSFDLTGNLNMGTVVNKVGPGRAALSTSQGFRQRVWADLEKAFSEEIYSQCKRVKFLDSTLNNISIMVISHSTAQKFWKELGKCIEDEIRNASPAVQQLLEEDYPQLLKCYCEMTKKLNFNTYPLNRNIFEKCENAYLSNSLNRILEPTQTMFNKEGAAPGHDEIDSLIRTITNELSVTLVEDRLNEKIAKNVVKGIKMYAVKTEQQLASGPDAAQVIAGAPNAGQQFNIQLANAILSALDNLTSAIIEPITLPLSVVSLIIDSLSALDNLTSAIIEPITGSIKAAIETILITIHAESDWAKYQVSGNRPTIPCSFYMRELVEFITRTHNIYLTPFDNKEILNIKCNSIVIRTIELLVRHSSLLRPISMGGRLRLQSDYNYLEQALKIICPNLSDLANSYRLLKSMSYLIISSPADLIASQISGSTVPHTTAFLLLFTHAGSELLSPHQTMGWTIQQFSDWLDEHPSESDRLNIITGALQCYIKLIRQNNSKNYDPVYPLMSKYLETLANI</sequence>
<organism evidence="2 3">
    <name type="scientific">Popillia japonica</name>
    <name type="common">Japanese beetle</name>
    <dbReference type="NCBI Taxonomy" id="7064"/>
    <lineage>
        <taxon>Eukaryota</taxon>
        <taxon>Metazoa</taxon>
        <taxon>Ecdysozoa</taxon>
        <taxon>Arthropoda</taxon>
        <taxon>Hexapoda</taxon>
        <taxon>Insecta</taxon>
        <taxon>Pterygota</taxon>
        <taxon>Neoptera</taxon>
        <taxon>Endopterygota</taxon>
        <taxon>Coleoptera</taxon>
        <taxon>Polyphaga</taxon>
        <taxon>Scarabaeiformia</taxon>
        <taxon>Scarabaeidae</taxon>
        <taxon>Rutelinae</taxon>
        <taxon>Popillia</taxon>
    </lineage>
</organism>
<dbReference type="Proteomes" id="UP001458880">
    <property type="component" value="Unassembled WGS sequence"/>
</dbReference>
<dbReference type="PANTHER" id="PTHR13228">
    <property type="entry name" value="CONSERVED OLIGOMERIC GOLGI COMPLEX COMPONENT 5"/>
    <property type="match status" value="1"/>
</dbReference>
<dbReference type="GO" id="GO:0006891">
    <property type="term" value="P:intra-Golgi vesicle-mediated transport"/>
    <property type="evidence" value="ECO:0007669"/>
    <property type="project" value="InterPro"/>
</dbReference>
<dbReference type="InterPro" id="IPR019465">
    <property type="entry name" value="Cog5"/>
</dbReference>
<dbReference type="GO" id="GO:0017119">
    <property type="term" value="C:Golgi transport complex"/>
    <property type="evidence" value="ECO:0007669"/>
    <property type="project" value="InterPro"/>
</dbReference>
<evidence type="ECO:0000313" key="3">
    <source>
        <dbReference type="Proteomes" id="UP001458880"/>
    </source>
</evidence>
<accession>A0AAW1JDL3</accession>
<dbReference type="AlphaFoldDB" id="A0AAW1JDL3"/>
<keyword evidence="3" id="KW-1185">Reference proteome</keyword>
<name>A0AAW1JDL3_POPJA</name>
<dbReference type="InterPro" id="IPR048485">
    <property type="entry name" value="COG5_helical"/>
</dbReference>
<dbReference type="PANTHER" id="PTHR13228:SF3">
    <property type="entry name" value="CONSERVED OLIGOMERIC GOLGI COMPLEX SUBUNIT 5"/>
    <property type="match status" value="1"/>
</dbReference>
<proteinExistence type="predicted"/>
<comment type="caution">
    <text evidence="2">The sequence shown here is derived from an EMBL/GenBank/DDBJ whole genome shotgun (WGS) entry which is preliminary data.</text>
</comment>
<dbReference type="Pfam" id="PF20649">
    <property type="entry name" value="COG5_C"/>
    <property type="match status" value="1"/>
</dbReference>
<gene>
    <name evidence="2" type="ORF">QE152_g30822</name>
</gene>